<protein>
    <recommendedName>
        <fullName evidence="3">C-factor</fullName>
    </recommendedName>
</protein>
<dbReference type="InterPro" id="IPR036291">
    <property type="entry name" value="NAD(P)-bd_dom_sf"/>
</dbReference>
<dbReference type="Gene3D" id="3.40.50.720">
    <property type="entry name" value="NAD(P)-binding Rossmann-like Domain"/>
    <property type="match status" value="1"/>
</dbReference>
<sequence>AICVGMHPGTMKTDLSKDFWGGVREDQLFEPEDAAKKVVRVVNDLGEEHRGRIWDWAQKEVLP</sequence>
<organism evidence="1 2">
    <name type="scientific">Armillaria solidipes</name>
    <dbReference type="NCBI Taxonomy" id="1076256"/>
    <lineage>
        <taxon>Eukaryota</taxon>
        <taxon>Fungi</taxon>
        <taxon>Dikarya</taxon>
        <taxon>Basidiomycota</taxon>
        <taxon>Agaricomycotina</taxon>
        <taxon>Agaricomycetes</taxon>
        <taxon>Agaricomycetidae</taxon>
        <taxon>Agaricales</taxon>
        <taxon>Marasmiineae</taxon>
        <taxon>Physalacriaceae</taxon>
        <taxon>Armillaria</taxon>
    </lineage>
</organism>
<accession>A0A2H3B0D5</accession>
<proteinExistence type="predicted"/>
<feature type="non-terminal residue" evidence="1">
    <location>
        <position position="1"/>
    </location>
</feature>
<dbReference type="Proteomes" id="UP000218334">
    <property type="component" value="Unassembled WGS sequence"/>
</dbReference>
<keyword evidence="2" id="KW-1185">Reference proteome</keyword>
<reference evidence="2" key="1">
    <citation type="journal article" date="2017" name="Nat. Ecol. Evol.">
        <title>Genome expansion and lineage-specific genetic innovations in the forest pathogenic fungi Armillaria.</title>
        <authorList>
            <person name="Sipos G."/>
            <person name="Prasanna A.N."/>
            <person name="Walter M.C."/>
            <person name="O'Connor E."/>
            <person name="Balint B."/>
            <person name="Krizsan K."/>
            <person name="Kiss B."/>
            <person name="Hess J."/>
            <person name="Varga T."/>
            <person name="Slot J."/>
            <person name="Riley R."/>
            <person name="Boka B."/>
            <person name="Rigling D."/>
            <person name="Barry K."/>
            <person name="Lee J."/>
            <person name="Mihaltcheva S."/>
            <person name="LaButti K."/>
            <person name="Lipzen A."/>
            <person name="Waldron R."/>
            <person name="Moloney N.M."/>
            <person name="Sperisen C."/>
            <person name="Kredics L."/>
            <person name="Vagvoelgyi C."/>
            <person name="Patrignani A."/>
            <person name="Fitzpatrick D."/>
            <person name="Nagy I."/>
            <person name="Doyle S."/>
            <person name="Anderson J.B."/>
            <person name="Grigoriev I.V."/>
            <person name="Gueldener U."/>
            <person name="Muensterkoetter M."/>
            <person name="Nagy L.G."/>
        </authorList>
    </citation>
    <scope>NUCLEOTIDE SEQUENCE [LARGE SCALE GENOMIC DNA]</scope>
    <source>
        <strain evidence="2">28-4</strain>
    </source>
</reference>
<dbReference type="AlphaFoldDB" id="A0A2H3B0D5"/>
<evidence type="ECO:0000313" key="1">
    <source>
        <dbReference type="EMBL" id="PBK59468.1"/>
    </source>
</evidence>
<name>A0A2H3B0D5_9AGAR</name>
<dbReference type="SUPFAM" id="SSF51735">
    <property type="entry name" value="NAD(P)-binding Rossmann-fold domains"/>
    <property type="match status" value="1"/>
</dbReference>
<evidence type="ECO:0000313" key="2">
    <source>
        <dbReference type="Proteomes" id="UP000218334"/>
    </source>
</evidence>
<gene>
    <name evidence="1" type="ORF">ARMSODRAFT_899288</name>
</gene>
<evidence type="ECO:0008006" key="3">
    <source>
        <dbReference type="Google" id="ProtNLM"/>
    </source>
</evidence>
<dbReference type="EMBL" id="KZ293504">
    <property type="protein sequence ID" value="PBK59468.1"/>
    <property type="molecule type" value="Genomic_DNA"/>
</dbReference>